<dbReference type="InterPro" id="IPR035810">
    <property type="entry name" value="PEBP_euk"/>
</dbReference>
<dbReference type="Proteomes" id="UP000824782">
    <property type="component" value="Unassembled WGS sequence"/>
</dbReference>
<organism evidence="1 2">
    <name type="scientific">Engystomops pustulosus</name>
    <name type="common">Tungara frog</name>
    <name type="synonym">Physalaemus pustulosus</name>
    <dbReference type="NCBI Taxonomy" id="76066"/>
    <lineage>
        <taxon>Eukaryota</taxon>
        <taxon>Metazoa</taxon>
        <taxon>Chordata</taxon>
        <taxon>Craniata</taxon>
        <taxon>Vertebrata</taxon>
        <taxon>Euteleostomi</taxon>
        <taxon>Amphibia</taxon>
        <taxon>Batrachia</taxon>
        <taxon>Anura</taxon>
        <taxon>Neobatrachia</taxon>
        <taxon>Hyloidea</taxon>
        <taxon>Leptodactylidae</taxon>
        <taxon>Leiuperinae</taxon>
        <taxon>Engystomops</taxon>
    </lineage>
</organism>
<comment type="caution">
    <text evidence="1">The sequence shown here is derived from an EMBL/GenBank/DDBJ whole genome shotgun (WGS) entry which is preliminary data.</text>
</comment>
<dbReference type="Gene3D" id="3.90.280.10">
    <property type="entry name" value="PEBP-like"/>
    <property type="match status" value="1"/>
</dbReference>
<keyword evidence="2" id="KW-1185">Reference proteome</keyword>
<dbReference type="PANTHER" id="PTHR11362">
    <property type="entry name" value="PHOSPHATIDYLETHANOLAMINE-BINDING PROTEIN"/>
    <property type="match status" value="1"/>
</dbReference>
<evidence type="ECO:0000313" key="2">
    <source>
        <dbReference type="Proteomes" id="UP000824782"/>
    </source>
</evidence>
<evidence type="ECO:0000313" key="1">
    <source>
        <dbReference type="EMBL" id="KAG8574170.1"/>
    </source>
</evidence>
<sequence length="114" mass="12792">MVDPDAPSRQNPIRRSWRHWILADIKGHDLLCGKSLKGRIITEYNGPSPPVNTGYHRYEISLYLQPLGSSPSLLSSESEFRGNFDPDAFALRNNLGKPVATTEFKAKNPIQKSL</sequence>
<dbReference type="SUPFAM" id="SSF49777">
    <property type="entry name" value="PEBP-like"/>
    <property type="match status" value="1"/>
</dbReference>
<name>A0AAV7BP02_ENGPU</name>
<dbReference type="AlphaFoldDB" id="A0AAV7BP02"/>
<dbReference type="InterPro" id="IPR008914">
    <property type="entry name" value="PEBP"/>
</dbReference>
<gene>
    <name evidence="1" type="ORF">GDO81_009083</name>
</gene>
<protein>
    <recommendedName>
        <fullName evidence="3">Phosphatidylethanolamine-binding protein 4</fullName>
    </recommendedName>
</protein>
<proteinExistence type="predicted"/>
<dbReference type="EMBL" id="WNYA01000004">
    <property type="protein sequence ID" value="KAG8574170.1"/>
    <property type="molecule type" value="Genomic_DNA"/>
</dbReference>
<evidence type="ECO:0008006" key="3">
    <source>
        <dbReference type="Google" id="ProtNLM"/>
    </source>
</evidence>
<dbReference type="PANTHER" id="PTHR11362:SF82">
    <property type="entry name" value="PHOSPHATIDYLETHANOLAMINE-BINDING PROTEIN 4"/>
    <property type="match status" value="1"/>
</dbReference>
<dbReference type="Pfam" id="PF01161">
    <property type="entry name" value="PBP"/>
    <property type="match status" value="1"/>
</dbReference>
<dbReference type="InterPro" id="IPR036610">
    <property type="entry name" value="PEBP-like_sf"/>
</dbReference>
<accession>A0AAV7BP02</accession>
<dbReference type="CDD" id="cd00866">
    <property type="entry name" value="PEBP_euk"/>
    <property type="match status" value="1"/>
</dbReference>
<reference evidence="1" key="1">
    <citation type="thesis" date="2020" institute="ProQuest LLC" country="789 East Eisenhower Parkway, Ann Arbor, MI, USA">
        <title>Comparative Genomics and Chromosome Evolution.</title>
        <authorList>
            <person name="Mudd A.B."/>
        </authorList>
    </citation>
    <scope>NUCLEOTIDE SEQUENCE</scope>
    <source>
        <strain evidence="1">237g6f4</strain>
        <tissue evidence="1">Blood</tissue>
    </source>
</reference>